<dbReference type="PANTHER" id="PTHR47861:SF4">
    <property type="entry name" value="FKBP-TYPE 16 KDA PEPTIDYL-PROLYL CIS-TRANS ISOMERASE"/>
    <property type="match status" value="1"/>
</dbReference>
<comment type="similarity">
    <text evidence="2 6">Belongs to the FKBP-type PPIase family.</text>
</comment>
<dbReference type="InParanoid" id="A0A7X0MVB1"/>
<keyword evidence="4 5" id="KW-0413">Isomerase</keyword>
<sequence>MTDMTELAIGPGTQVTLHFAIKMADGSLVDSTFDGAPATFSVGDGNLLPGFEQVLMGLCAGDEQEFPISPEQGFGQRNPNNIQDIPRDAFDEGMELEEGLMVSFADAQQAELPGVIAEVGDNTVKVDFNHPLAGRDLVFEVKIIAVAVCDGVQKH</sequence>
<name>A0A7X0MVB1_9GAMM</name>
<evidence type="ECO:0000256" key="3">
    <source>
        <dbReference type="ARBA" id="ARBA00023110"/>
    </source>
</evidence>
<dbReference type="PROSITE" id="PS50059">
    <property type="entry name" value="FKBP_PPIASE"/>
    <property type="match status" value="1"/>
</dbReference>
<dbReference type="GO" id="GO:0003755">
    <property type="term" value="F:peptidyl-prolyl cis-trans isomerase activity"/>
    <property type="evidence" value="ECO:0007669"/>
    <property type="project" value="UniProtKB-UniRule"/>
</dbReference>
<dbReference type="Gene3D" id="3.10.50.40">
    <property type="match status" value="1"/>
</dbReference>
<evidence type="ECO:0000256" key="4">
    <source>
        <dbReference type="ARBA" id="ARBA00023235"/>
    </source>
</evidence>
<dbReference type="SUPFAM" id="SSF54534">
    <property type="entry name" value="FKBP-like"/>
    <property type="match status" value="1"/>
</dbReference>
<keyword evidence="9" id="KW-1185">Reference proteome</keyword>
<evidence type="ECO:0000313" key="9">
    <source>
        <dbReference type="Proteomes" id="UP000528457"/>
    </source>
</evidence>
<evidence type="ECO:0000256" key="1">
    <source>
        <dbReference type="ARBA" id="ARBA00000971"/>
    </source>
</evidence>
<evidence type="ECO:0000259" key="7">
    <source>
        <dbReference type="PROSITE" id="PS50059"/>
    </source>
</evidence>
<dbReference type="InterPro" id="IPR001179">
    <property type="entry name" value="PPIase_FKBP_dom"/>
</dbReference>
<dbReference type="Proteomes" id="UP000528457">
    <property type="component" value="Unassembled WGS sequence"/>
</dbReference>
<proteinExistence type="inferred from homology"/>
<protein>
    <recommendedName>
        <fullName evidence="6">Peptidyl-prolyl cis-trans isomerase</fullName>
        <ecNumber evidence="6">5.2.1.8</ecNumber>
    </recommendedName>
</protein>
<dbReference type="InterPro" id="IPR046357">
    <property type="entry name" value="PPIase_dom_sf"/>
</dbReference>
<dbReference type="FunCoup" id="A0A7X0MVB1">
    <property type="interactions" value="74"/>
</dbReference>
<evidence type="ECO:0000313" key="8">
    <source>
        <dbReference type="EMBL" id="MBB6520905.1"/>
    </source>
</evidence>
<dbReference type="Pfam" id="PF00254">
    <property type="entry name" value="FKBP_C"/>
    <property type="match status" value="1"/>
</dbReference>
<dbReference type="PANTHER" id="PTHR47861">
    <property type="entry name" value="FKBP-TYPE PEPTIDYL-PROLYL CIS-TRANS ISOMERASE SLYD"/>
    <property type="match status" value="1"/>
</dbReference>
<feature type="domain" description="PPIase FKBP-type" evidence="7">
    <location>
        <begin position="12"/>
        <end position="89"/>
    </location>
</feature>
<organism evidence="8 9">
    <name type="scientific">Pseudoteredinibacter isoporae</name>
    <dbReference type="NCBI Taxonomy" id="570281"/>
    <lineage>
        <taxon>Bacteria</taxon>
        <taxon>Pseudomonadati</taxon>
        <taxon>Pseudomonadota</taxon>
        <taxon>Gammaproteobacteria</taxon>
        <taxon>Cellvibrionales</taxon>
        <taxon>Cellvibrionaceae</taxon>
        <taxon>Pseudoteredinibacter</taxon>
    </lineage>
</organism>
<evidence type="ECO:0000256" key="2">
    <source>
        <dbReference type="ARBA" id="ARBA00006577"/>
    </source>
</evidence>
<evidence type="ECO:0000256" key="5">
    <source>
        <dbReference type="PROSITE-ProRule" id="PRU00277"/>
    </source>
</evidence>
<dbReference type="EMBL" id="JACHHT010000001">
    <property type="protein sequence ID" value="MBB6520905.1"/>
    <property type="molecule type" value="Genomic_DNA"/>
</dbReference>
<comment type="caution">
    <text evidence="8">The sequence shown here is derived from an EMBL/GenBank/DDBJ whole genome shotgun (WGS) entry which is preliminary data.</text>
</comment>
<dbReference type="AlphaFoldDB" id="A0A7X0MVB1"/>
<dbReference type="EC" id="5.2.1.8" evidence="6"/>
<reference evidence="8 9" key="1">
    <citation type="submission" date="2020-08" db="EMBL/GenBank/DDBJ databases">
        <title>Genomic Encyclopedia of Type Strains, Phase IV (KMG-IV): sequencing the most valuable type-strain genomes for metagenomic binning, comparative biology and taxonomic classification.</title>
        <authorList>
            <person name="Goeker M."/>
        </authorList>
    </citation>
    <scope>NUCLEOTIDE SEQUENCE [LARGE SCALE GENOMIC DNA]</scope>
    <source>
        <strain evidence="8 9">DSM 22368</strain>
    </source>
</reference>
<comment type="catalytic activity">
    <reaction evidence="1 5 6">
        <text>[protein]-peptidylproline (omega=180) = [protein]-peptidylproline (omega=0)</text>
        <dbReference type="Rhea" id="RHEA:16237"/>
        <dbReference type="Rhea" id="RHEA-COMP:10747"/>
        <dbReference type="Rhea" id="RHEA-COMP:10748"/>
        <dbReference type="ChEBI" id="CHEBI:83833"/>
        <dbReference type="ChEBI" id="CHEBI:83834"/>
        <dbReference type="EC" id="5.2.1.8"/>
    </reaction>
</comment>
<gene>
    <name evidence="8" type="ORF">HNR48_001183</name>
</gene>
<keyword evidence="3 5" id="KW-0697">Rotamase</keyword>
<evidence type="ECO:0000256" key="6">
    <source>
        <dbReference type="RuleBase" id="RU003915"/>
    </source>
</evidence>
<accession>A0A7X0MVB1</accession>